<dbReference type="Proteomes" id="UP000396788">
    <property type="component" value="Unassembled WGS sequence"/>
</dbReference>
<protein>
    <submittedName>
        <fullName evidence="3">N-acetyltransferase GCN5</fullName>
    </submittedName>
</protein>
<sequence>MSEFHASSQLVYRPFTDTDVAAGYRLSSAVRWPHKPDDWRFLARQGQGFVALDGDDVVGTALYWQHGEAGGSLGMVIVSPEQQGRGIGRALMERMLDQLGTRLTLLHATPAGQPLYEKLGFKAVGSIDQHQGTARRPPLMELPPGERLRPLSTNDPDRLVTLASRASGFDRGRILPALLDVADGIAIERDGELLGFSLFRRFGRGFAIGPVVVVSGSDAESLTRARAEAMIAHWLTLHEGRFVRIDTPSDSGLTEWLEVLGLERVDTVVKMARNGTPVVDDEVRQFAIINQAIG</sequence>
<keyword evidence="3" id="KW-0808">Transferase</keyword>
<gene>
    <name evidence="3" type="ORF">PCE31107_02661</name>
</gene>
<evidence type="ECO:0000313" key="4">
    <source>
        <dbReference type="Proteomes" id="UP000396788"/>
    </source>
</evidence>
<dbReference type="Pfam" id="PF13508">
    <property type="entry name" value="Acetyltransf_7"/>
    <property type="match status" value="1"/>
</dbReference>
<dbReference type="GO" id="GO:0016747">
    <property type="term" value="F:acyltransferase activity, transferring groups other than amino-acyl groups"/>
    <property type="evidence" value="ECO:0007669"/>
    <property type="project" value="InterPro"/>
</dbReference>
<dbReference type="InterPro" id="IPR052729">
    <property type="entry name" value="Acyl/Acetyltrans_Enzymes"/>
</dbReference>
<evidence type="ECO:0000313" key="3">
    <source>
        <dbReference type="EMBL" id="VVE11392.1"/>
    </source>
</evidence>
<dbReference type="EMBL" id="CABPRY010000005">
    <property type="protein sequence ID" value="VVE11392.1"/>
    <property type="molecule type" value="Genomic_DNA"/>
</dbReference>
<name>A0A5E4VGP3_9BURK</name>
<accession>A0A5E4VGP3</accession>
<dbReference type="InterPro" id="IPR041496">
    <property type="entry name" value="YitH/HolE_GNAT"/>
</dbReference>
<feature type="region of interest" description="Disordered" evidence="1">
    <location>
        <begin position="130"/>
        <end position="154"/>
    </location>
</feature>
<evidence type="ECO:0000256" key="1">
    <source>
        <dbReference type="SAM" id="MobiDB-lite"/>
    </source>
</evidence>
<evidence type="ECO:0000259" key="2">
    <source>
        <dbReference type="PROSITE" id="PS51186"/>
    </source>
</evidence>
<dbReference type="Gene3D" id="3.40.630.30">
    <property type="match status" value="1"/>
</dbReference>
<dbReference type="CDD" id="cd04301">
    <property type="entry name" value="NAT_SF"/>
    <property type="match status" value="1"/>
</dbReference>
<organism evidence="3 4">
    <name type="scientific">Pandoraea cepalis</name>
    <dbReference type="NCBI Taxonomy" id="2508294"/>
    <lineage>
        <taxon>Bacteria</taxon>
        <taxon>Pseudomonadati</taxon>
        <taxon>Pseudomonadota</taxon>
        <taxon>Betaproteobacteria</taxon>
        <taxon>Burkholderiales</taxon>
        <taxon>Burkholderiaceae</taxon>
        <taxon>Pandoraea</taxon>
    </lineage>
</organism>
<dbReference type="RefSeq" id="WP_130025300.1">
    <property type="nucleotide sequence ID" value="NZ_CABPRY010000005.1"/>
</dbReference>
<reference evidence="3 4" key="1">
    <citation type="submission" date="2019-08" db="EMBL/GenBank/DDBJ databases">
        <authorList>
            <person name="Peeters C."/>
        </authorList>
    </citation>
    <scope>NUCLEOTIDE SEQUENCE [LARGE SCALE GENOMIC DNA]</scope>
    <source>
        <strain evidence="3 4">LMG 31107</strain>
    </source>
</reference>
<dbReference type="SUPFAM" id="SSF55729">
    <property type="entry name" value="Acyl-CoA N-acyltransferases (Nat)"/>
    <property type="match status" value="1"/>
</dbReference>
<dbReference type="PANTHER" id="PTHR47237">
    <property type="entry name" value="SLL0310 PROTEIN"/>
    <property type="match status" value="1"/>
</dbReference>
<dbReference type="InterPro" id="IPR016181">
    <property type="entry name" value="Acyl_CoA_acyltransferase"/>
</dbReference>
<dbReference type="InterPro" id="IPR000182">
    <property type="entry name" value="GNAT_dom"/>
</dbReference>
<dbReference type="PROSITE" id="PS51186">
    <property type="entry name" value="GNAT"/>
    <property type="match status" value="1"/>
</dbReference>
<proteinExistence type="predicted"/>
<dbReference type="AlphaFoldDB" id="A0A5E4VGP3"/>
<dbReference type="PANTHER" id="PTHR47237:SF2">
    <property type="entry name" value="BLL4206 PROTEIN"/>
    <property type="match status" value="1"/>
</dbReference>
<dbReference type="Gene3D" id="3.40.630.90">
    <property type="match status" value="1"/>
</dbReference>
<dbReference type="Pfam" id="PF18014">
    <property type="entry name" value="Acetyltransf_18"/>
    <property type="match status" value="1"/>
</dbReference>
<feature type="domain" description="N-acetyltransferase" evidence="2">
    <location>
        <begin position="10"/>
        <end position="145"/>
    </location>
</feature>